<name>A0A317SE20_9PEZI</name>
<protein>
    <submittedName>
        <fullName evidence="1">Uncharacterized protein</fullName>
    </submittedName>
</protein>
<evidence type="ECO:0000313" key="1">
    <source>
        <dbReference type="EMBL" id="PWW72575.1"/>
    </source>
</evidence>
<dbReference type="AlphaFoldDB" id="A0A317SE20"/>
<dbReference type="Proteomes" id="UP000246991">
    <property type="component" value="Unassembled WGS sequence"/>
</dbReference>
<evidence type="ECO:0000313" key="2">
    <source>
        <dbReference type="Proteomes" id="UP000246991"/>
    </source>
</evidence>
<comment type="caution">
    <text evidence="1">The sequence shown here is derived from an EMBL/GenBank/DDBJ whole genome shotgun (WGS) entry which is preliminary data.</text>
</comment>
<organism evidence="1 2">
    <name type="scientific">Tuber magnatum</name>
    <name type="common">white Piedmont truffle</name>
    <dbReference type="NCBI Taxonomy" id="42249"/>
    <lineage>
        <taxon>Eukaryota</taxon>
        <taxon>Fungi</taxon>
        <taxon>Dikarya</taxon>
        <taxon>Ascomycota</taxon>
        <taxon>Pezizomycotina</taxon>
        <taxon>Pezizomycetes</taxon>
        <taxon>Pezizales</taxon>
        <taxon>Tuberaceae</taxon>
        <taxon>Tuber</taxon>
    </lineage>
</organism>
<gene>
    <name evidence="1" type="ORF">C7212DRAFT_347815</name>
</gene>
<proteinExistence type="predicted"/>
<dbReference type="EMBL" id="PYWC01000101">
    <property type="protein sequence ID" value="PWW72575.1"/>
    <property type="molecule type" value="Genomic_DNA"/>
</dbReference>
<reference evidence="1 2" key="1">
    <citation type="submission" date="2018-03" db="EMBL/GenBank/DDBJ databases">
        <title>Genomes of Pezizomycetes fungi and the evolution of truffles.</title>
        <authorList>
            <person name="Murat C."/>
            <person name="Payen T."/>
            <person name="Noel B."/>
            <person name="Kuo A."/>
            <person name="Martin F.M."/>
        </authorList>
    </citation>
    <scope>NUCLEOTIDE SEQUENCE [LARGE SCALE GENOMIC DNA]</scope>
    <source>
        <strain evidence="1">091103-1</strain>
    </source>
</reference>
<accession>A0A317SE20</accession>
<keyword evidence="2" id="KW-1185">Reference proteome</keyword>
<sequence length="149" mass="17091">MPPYFSTGPSFSLPRTEPTYFLLLDAKLDRECPPLSGQILSAFEDCCLENREIEFDGHYKQDLRYCPTAGFRFWGNNSVTLGKEVSIVKYSSSYLEPLLGRKARKLRISLLIRVEHWLRIFEVLGDLFLSPVGGRFLPSENLGVRGKIW</sequence>